<dbReference type="GeneID" id="83062317"/>
<name>A0AAU9AND8_LYSEN</name>
<gene>
    <name evidence="2" type="ORF">LEN_0404</name>
</gene>
<protein>
    <submittedName>
        <fullName evidence="2">Uncharacterized protein</fullName>
    </submittedName>
</protein>
<keyword evidence="1" id="KW-0732">Signal</keyword>
<dbReference type="Proteomes" id="UP000218824">
    <property type="component" value="Chromosome"/>
</dbReference>
<dbReference type="KEGG" id="lem:LEN_0404"/>
<dbReference type="AlphaFoldDB" id="A0AAU9AND8"/>
<accession>A0AAU9AND8</accession>
<proteinExistence type="predicted"/>
<evidence type="ECO:0000313" key="2">
    <source>
        <dbReference type="EMBL" id="BAV95891.1"/>
    </source>
</evidence>
<dbReference type="RefSeq" id="WP_096376443.1">
    <property type="nucleotide sequence ID" value="NZ_AP014940.1"/>
</dbReference>
<reference evidence="2 3" key="1">
    <citation type="journal article" date="2017" name="DNA Res.">
        <title>Complete genome sequence and expression profile of the commercial lytic enzyme producer Lysobacter enzymogenes M497-1.</title>
        <authorList>
            <person name="Takami H."/>
            <person name="Toyoda A."/>
            <person name="Uchiyama I."/>
            <person name="Itoh T."/>
            <person name="Takaki Y."/>
            <person name="Arai W."/>
            <person name="Nishi S."/>
            <person name="Kawai M."/>
            <person name="Shinya K."/>
            <person name="Ikeda H."/>
        </authorList>
    </citation>
    <scope>NUCLEOTIDE SEQUENCE [LARGE SCALE GENOMIC DNA]</scope>
    <source>
        <strain evidence="2 3">M497-1</strain>
    </source>
</reference>
<feature type="chain" id="PRO_5043369904" evidence="1">
    <location>
        <begin position="24"/>
        <end position="134"/>
    </location>
</feature>
<organism evidence="2 3">
    <name type="scientific">Lysobacter enzymogenes</name>
    <dbReference type="NCBI Taxonomy" id="69"/>
    <lineage>
        <taxon>Bacteria</taxon>
        <taxon>Pseudomonadati</taxon>
        <taxon>Pseudomonadota</taxon>
        <taxon>Gammaproteobacteria</taxon>
        <taxon>Lysobacterales</taxon>
        <taxon>Lysobacteraceae</taxon>
        <taxon>Lysobacter</taxon>
    </lineage>
</organism>
<dbReference type="EMBL" id="AP014940">
    <property type="protein sequence ID" value="BAV95891.1"/>
    <property type="molecule type" value="Genomic_DNA"/>
</dbReference>
<sequence length="134" mass="13340">MKFSTAAAMAATMYAMLCAPAFAGEKANVPVTLQTNSSGQVVRAFGMAGTARNSADTKQAIGCFISAAGSSLQAGCEAQDAAGATTMCFSANAGIVAAVQSVDADSYIDFSRDGSGNCTGLYVANGSSNAVKQP</sequence>
<evidence type="ECO:0000313" key="3">
    <source>
        <dbReference type="Proteomes" id="UP000218824"/>
    </source>
</evidence>
<feature type="signal peptide" evidence="1">
    <location>
        <begin position="1"/>
        <end position="23"/>
    </location>
</feature>
<evidence type="ECO:0000256" key="1">
    <source>
        <dbReference type="SAM" id="SignalP"/>
    </source>
</evidence>